<evidence type="ECO:0000313" key="3">
    <source>
        <dbReference type="Proteomes" id="UP001501470"/>
    </source>
</evidence>
<dbReference type="SUPFAM" id="SSF55729">
    <property type="entry name" value="Acyl-CoA N-acyltransferases (Nat)"/>
    <property type="match status" value="1"/>
</dbReference>
<comment type="caution">
    <text evidence="2">The sequence shown here is derived from an EMBL/GenBank/DDBJ whole genome shotgun (WGS) entry which is preliminary data.</text>
</comment>
<keyword evidence="3" id="KW-1185">Reference proteome</keyword>
<protein>
    <submittedName>
        <fullName evidence="2">GNAT family N-acetyltransferase</fullName>
    </submittedName>
</protein>
<dbReference type="Gene3D" id="3.40.630.30">
    <property type="match status" value="1"/>
</dbReference>
<dbReference type="InterPro" id="IPR051531">
    <property type="entry name" value="N-acetyltransferase"/>
</dbReference>
<sequence length="181" mass="19760">MTPAGDILTGRLLLRRPAVGDVDAILDVHRDPLACLHNPGDRLRTRSEALERLHHWTTHWDRHGFGYWTVLTAPAAAPPALVGFCGLKFMPLRGEPALNLFYRLAPTAWHQGYATEAAAAAVAWAAQHRPDLPLVARVRPANVASQRVATRIGLHRAPHLDHGGEDGPDLLYQATHALSPA</sequence>
<dbReference type="RefSeq" id="WP_344504417.1">
    <property type="nucleotide sequence ID" value="NZ_BAAAQD010000009.1"/>
</dbReference>
<dbReference type="PANTHER" id="PTHR43792:SF1">
    <property type="entry name" value="N-ACETYLTRANSFERASE DOMAIN-CONTAINING PROTEIN"/>
    <property type="match status" value="1"/>
</dbReference>
<dbReference type="Pfam" id="PF13302">
    <property type="entry name" value="Acetyltransf_3"/>
    <property type="match status" value="1"/>
</dbReference>
<reference evidence="2 3" key="1">
    <citation type="journal article" date="2019" name="Int. J. Syst. Evol. Microbiol.">
        <title>The Global Catalogue of Microorganisms (GCM) 10K type strain sequencing project: providing services to taxonomists for standard genome sequencing and annotation.</title>
        <authorList>
            <consortium name="The Broad Institute Genomics Platform"/>
            <consortium name="The Broad Institute Genome Sequencing Center for Infectious Disease"/>
            <person name="Wu L."/>
            <person name="Ma J."/>
        </authorList>
    </citation>
    <scope>NUCLEOTIDE SEQUENCE [LARGE SCALE GENOMIC DNA]</scope>
    <source>
        <strain evidence="2 3">JCM 15933</strain>
    </source>
</reference>
<dbReference type="InterPro" id="IPR000182">
    <property type="entry name" value="GNAT_dom"/>
</dbReference>
<dbReference type="InterPro" id="IPR016181">
    <property type="entry name" value="Acyl_CoA_acyltransferase"/>
</dbReference>
<dbReference type="PROSITE" id="PS51186">
    <property type="entry name" value="GNAT"/>
    <property type="match status" value="1"/>
</dbReference>
<dbReference type="PANTHER" id="PTHR43792">
    <property type="entry name" value="GNAT FAMILY, PUTATIVE (AFU_ORTHOLOGUE AFUA_3G00765)-RELATED-RELATED"/>
    <property type="match status" value="1"/>
</dbReference>
<feature type="domain" description="N-acetyltransferase" evidence="1">
    <location>
        <begin position="12"/>
        <end position="177"/>
    </location>
</feature>
<gene>
    <name evidence="2" type="ORF">GCM10009827_049250</name>
</gene>
<proteinExistence type="predicted"/>
<dbReference type="Proteomes" id="UP001501470">
    <property type="component" value="Unassembled WGS sequence"/>
</dbReference>
<evidence type="ECO:0000313" key="2">
    <source>
        <dbReference type="EMBL" id="GAA1526580.1"/>
    </source>
</evidence>
<organism evidence="2 3">
    <name type="scientific">Dactylosporangium maewongense</name>
    <dbReference type="NCBI Taxonomy" id="634393"/>
    <lineage>
        <taxon>Bacteria</taxon>
        <taxon>Bacillati</taxon>
        <taxon>Actinomycetota</taxon>
        <taxon>Actinomycetes</taxon>
        <taxon>Micromonosporales</taxon>
        <taxon>Micromonosporaceae</taxon>
        <taxon>Dactylosporangium</taxon>
    </lineage>
</organism>
<evidence type="ECO:0000259" key="1">
    <source>
        <dbReference type="PROSITE" id="PS51186"/>
    </source>
</evidence>
<dbReference type="EMBL" id="BAAAQD010000009">
    <property type="protein sequence ID" value="GAA1526580.1"/>
    <property type="molecule type" value="Genomic_DNA"/>
</dbReference>
<name>A0ABN2AT17_9ACTN</name>
<accession>A0ABN2AT17</accession>